<dbReference type="Pfam" id="PF06713">
    <property type="entry name" value="bPH_4"/>
    <property type="match status" value="1"/>
</dbReference>
<accession>A0A2A7VYE3</accession>
<name>A0A2A7VYE3_9BACI</name>
<protein>
    <recommendedName>
        <fullName evidence="1">Uncharacterized protein YyaB-like PH domain-containing protein</fullName>
    </recommendedName>
</protein>
<sequence length="158" mass="18175">MTFHSKMDTFFLSIISFAIFTTGIVTILPLIFDDEATTTDAYILLSIFFLSSGFLLWCSFSITYRFYEDYLFVKGGPFRSKIPYGHITKISKTDNILIGYRILSSKDCYEIFYTSGALGSVQISPKDPEKFISELQKRPPYIKIKKHRKGAFFYASID</sequence>
<gene>
    <name evidence="2" type="ORF">CN684_17320</name>
</gene>
<dbReference type="GO" id="GO:0030153">
    <property type="term" value="P:bacteriocin immunity"/>
    <property type="evidence" value="ECO:0007669"/>
    <property type="project" value="InterPro"/>
</dbReference>
<dbReference type="RefSeq" id="WP_098095437.1">
    <property type="nucleotide sequence ID" value="NZ_NUDI01000002.1"/>
</dbReference>
<evidence type="ECO:0000313" key="2">
    <source>
        <dbReference type="EMBL" id="PEJ07066.1"/>
    </source>
</evidence>
<proteinExistence type="predicted"/>
<dbReference type="Proteomes" id="UP000220045">
    <property type="component" value="Unassembled WGS sequence"/>
</dbReference>
<feature type="domain" description="Uncharacterized protein YyaB-like PH" evidence="1">
    <location>
        <begin position="62"/>
        <end position="138"/>
    </location>
</feature>
<evidence type="ECO:0000313" key="3">
    <source>
        <dbReference type="Proteomes" id="UP000220045"/>
    </source>
</evidence>
<dbReference type="EMBL" id="NUEL01000025">
    <property type="protein sequence ID" value="PEJ07066.1"/>
    <property type="molecule type" value="Genomic_DNA"/>
</dbReference>
<organism evidence="2 3">
    <name type="scientific">Bacillus wiedmannii</name>
    <dbReference type="NCBI Taxonomy" id="1890302"/>
    <lineage>
        <taxon>Bacteria</taxon>
        <taxon>Bacillati</taxon>
        <taxon>Bacillota</taxon>
        <taxon>Bacilli</taxon>
        <taxon>Bacillales</taxon>
        <taxon>Bacillaceae</taxon>
        <taxon>Bacillus</taxon>
        <taxon>Bacillus cereus group</taxon>
    </lineage>
</organism>
<dbReference type="InterPro" id="IPR009589">
    <property type="entry name" value="PH_YyaB-like"/>
</dbReference>
<evidence type="ECO:0000259" key="1">
    <source>
        <dbReference type="Pfam" id="PF06713"/>
    </source>
</evidence>
<dbReference type="AlphaFoldDB" id="A0A2A7VYE3"/>
<reference evidence="2 3" key="1">
    <citation type="submission" date="2017-09" db="EMBL/GenBank/DDBJ databases">
        <title>Large-scale bioinformatics analysis of Bacillus genomes uncovers conserved roles of natural products in bacterial physiology.</title>
        <authorList>
            <consortium name="Agbiome Team Llc"/>
            <person name="Bleich R.M."/>
            <person name="Grubbs K.J."/>
            <person name="Santa Maria K.C."/>
            <person name="Allen S.E."/>
            <person name="Farag S."/>
            <person name="Shank E.A."/>
            <person name="Bowers A."/>
        </authorList>
    </citation>
    <scope>NUCLEOTIDE SEQUENCE [LARGE SCALE GENOMIC DNA]</scope>
    <source>
        <strain evidence="2 3">AFS004017</strain>
    </source>
</reference>
<comment type="caution">
    <text evidence="2">The sequence shown here is derived from an EMBL/GenBank/DDBJ whole genome shotgun (WGS) entry which is preliminary data.</text>
</comment>